<proteinExistence type="predicted"/>
<feature type="domain" description="Serine aminopeptidase S33" evidence="1">
    <location>
        <begin position="36"/>
        <end position="148"/>
    </location>
</feature>
<dbReference type="Proteomes" id="UP000051952">
    <property type="component" value="Unassembled WGS sequence"/>
</dbReference>
<accession>A0A0S4IMG8</accession>
<reference evidence="3" key="1">
    <citation type="submission" date="2015-09" db="EMBL/GenBank/DDBJ databases">
        <authorList>
            <consortium name="Pathogen Informatics"/>
        </authorList>
    </citation>
    <scope>NUCLEOTIDE SEQUENCE [LARGE SCALE GENOMIC DNA]</scope>
    <source>
        <strain evidence="3">Lake Konstanz</strain>
    </source>
</reference>
<dbReference type="InterPro" id="IPR050261">
    <property type="entry name" value="FrsA_esterase"/>
</dbReference>
<name>A0A0S4IMG8_BODSA</name>
<evidence type="ECO:0000313" key="2">
    <source>
        <dbReference type="EMBL" id="CUF45167.1"/>
    </source>
</evidence>
<dbReference type="PANTHER" id="PTHR22946:SF12">
    <property type="entry name" value="CONIDIAL PIGMENT BIOSYNTHESIS PROTEIN AYG1 (AFU_ORTHOLOGUE AFUA_2G17550)"/>
    <property type="match status" value="1"/>
</dbReference>
<dbReference type="InterPro" id="IPR029058">
    <property type="entry name" value="AB_hydrolase_fold"/>
</dbReference>
<gene>
    <name evidence="2" type="ORF">BSAL_62620</name>
</gene>
<protein>
    <recommendedName>
        <fullName evidence="1">Serine aminopeptidase S33 domain-containing protein</fullName>
    </recommendedName>
</protein>
<sequence length="287" mass="32258">MQRAKRHTSCVVYPFQGTYMHAYWCPSNVARPDGKRPTIITVNGYDGTAEIQYYTIARSMVERGYNVLIFEGPGQGSTVRFNKLTFMPNFEVAVTTALNFVLDNFEVDATLLYLWGESFGGYLAPRAFAYEPRFRGLVTNGGVYDFYQGMLCLLPEFLLNLYYTNATAELNSIITSSAQHALQLAFAVNYGFLGFGVSTYSDLLNAYNNYNLMDSMDRFANRSVFIYDPAWDTLLGNQSQIFLANLPESTYASLVSLDPYRGTGMHCGVGSTENINIAISRWLESQM</sequence>
<organism evidence="2 3">
    <name type="scientific">Bodo saltans</name>
    <name type="common">Flagellated protozoan</name>
    <dbReference type="NCBI Taxonomy" id="75058"/>
    <lineage>
        <taxon>Eukaryota</taxon>
        <taxon>Discoba</taxon>
        <taxon>Euglenozoa</taxon>
        <taxon>Kinetoplastea</taxon>
        <taxon>Metakinetoplastina</taxon>
        <taxon>Eubodonida</taxon>
        <taxon>Bodonidae</taxon>
        <taxon>Bodo</taxon>
    </lineage>
</organism>
<dbReference type="SUPFAM" id="SSF53474">
    <property type="entry name" value="alpha/beta-Hydrolases"/>
    <property type="match status" value="1"/>
</dbReference>
<keyword evidence="3" id="KW-1185">Reference proteome</keyword>
<dbReference type="Gene3D" id="3.40.50.1820">
    <property type="entry name" value="alpha/beta hydrolase"/>
    <property type="match status" value="1"/>
</dbReference>
<dbReference type="Pfam" id="PF12146">
    <property type="entry name" value="Hydrolase_4"/>
    <property type="match status" value="1"/>
</dbReference>
<evidence type="ECO:0000313" key="3">
    <source>
        <dbReference type="Proteomes" id="UP000051952"/>
    </source>
</evidence>
<evidence type="ECO:0000259" key="1">
    <source>
        <dbReference type="Pfam" id="PF12146"/>
    </source>
</evidence>
<dbReference type="EMBL" id="CYKH01000328">
    <property type="protein sequence ID" value="CUF45167.1"/>
    <property type="molecule type" value="Genomic_DNA"/>
</dbReference>
<dbReference type="AlphaFoldDB" id="A0A0S4IMG8"/>
<dbReference type="InterPro" id="IPR022742">
    <property type="entry name" value="Hydrolase_4"/>
</dbReference>
<dbReference type="VEuPathDB" id="TriTrypDB:BSAL_62620"/>
<dbReference type="OrthoDB" id="249703at2759"/>
<dbReference type="PANTHER" id="PTHR22946">
    <property type="entry name" value="DIENELACTONE HYDROLASE DOMAIN-CONTAINING PROTEIN-RELATED"/>
    <property type="match status" value="1"/>
</dbReference>